<keyword evidence="1" id="KW-0808">Transferase</keyword>
<evidence type="ECO:0000256" key="4">
    <source>
        <dbReference type="ARBA" id="ARBA00022759"/>
    </source>
</evidence>
<dbReference type="CDD" id="cd09274">
    <property type="entry name" value="RNase_HI_RT_Ty3"/>
    <property type="match status" value="1"/>
</dbReference>
<sequence>MKVAAIPRLSPAPERKPIFGAFLEIAGYYRKYIPRYSDIASTLTDALRKTEPQMVDWDEEKKRLSVFLKAALSSQPLLSSPDYSRPFIVQCDASDRGMGAVLSQRDEGDQEHPVLYVSRKLTLREQVYSASEKECACLVWAVQKLACYIAGSKFIVEVDHCPLTWLQTMSSKNGRLLRWSLVLQQYTFEIRYKKGVLHGNADGLSRCP</sequence>
<dbReference type="SUPFAM" id="SSF56672">
    <property type="entry name" value="DNA/RNA polymerases"/>
    <property type="match status" value="1"/>
</dbReference>
<evidence type="ECO:0000256" key="3">
    <source>
        <dbReference type="ARBA" id="ARBA00022722"/>
    </source>
</evidence>
<dbReference type="InterPro" id="IPR041373">
    <property type="entry name" value="RT_RNaseH"/>
</dbReference>
<evidence type="ECO:0000256" key="5">
    <source>
        <dbReference type="ARBA" id="ARBA00022801"/>
    </source>
</evidence>
<dbReference type="InterPro" id="IPR043128">
    <property type="entry name" value="Rev_trsase/Diguanyl_cyclase"/>
</dbReference>
<accession>A0A6G5A9H4</accession>
<keyword evidence="2" id="KW-0548">Nucleotidyltransferase</keyword>
<dbReference type="PANTHER" id="PTHR34072:SF52">
    <property type="entry name" value="RIBONUCLEASE H"/>
    <property type="match status" value="1"/>
</dbReference>
<proteinExistence type="predicted"/>
<evidence type="ECO:0000256" key="6">
    <source>
        <dbReference type="ARBA" id="ARBA00022918"/>
    </source>
</evidence>
<protein>
    <submittedName>
        <fullName evidence="8">Putative tick transposon</fullName>
    </submittedName>
</protein>
<evidence type="ECO:0000259" key="7">
    <source>
        <dbReference type="Pfam" id="PF17917"/>
    </source>
</evidence>
<keyword evidence="3" id="KW-0540">Nuclease</keyword>
<keyword evidence="6" id="KW-0695">RNA-directed DNA polymerase</keyword>
<dbReference type="InterPro" id="IPR043502">
    <property type="entry name" value="DNA/RNA_pol_sf"/>
</dbReference>
<dbReference type="GO" id="GO:0004519">
    <property type="term" value="F:endonuclease activity"/>
    <property type="evidence" value="ECO:0007669"/>
    <property type="project" value="UniProtKB-KW"/>
</dbReference>
<dbReference type="OrthoDB" id="425619at2759"/>
<organism evidence="8">
    <name type="scientific">Rhipicephalus microplus</name>
    <name type="common">Cattle tick</name>
    <name type="synonym">Boophilus microplus</name>
    <dbReference type="NCBI Taxonomy" id="6941"/>
    <lineage>
        <taxon>Eukaryota</taxon>
        <taxon>Metazoa</taxon>
        <taxon>Ecdysozoa</taxon>
        <taxon>Arthropoda</taxon>
        <taxon>Chelicerata</taxon>
        <taxon>Arachnida</taxon>
        <taxon>Acari</taxon>
        <taxon>Parasitiformes</taxon>
        <taxon>Ixodida</taxon>
        <taxon>Ixodoidea</taxon>
        <taxon>Ixodidae</taxon>
        <taxon>Rhipicephalinae</taxon>
        <taxon>Rhipicephalus</taxon>
        <taxon>Boophilus</taxon>
    </lineage>
</organism>
<dbReference type="GO" id="GO:0016787">
    <property type="term" value="F:hydrolase activity"/>
    <property type="evidence" value="ECO:0007669"/>
    <property type="project" value="UniProtKB-KW"/>
</dbReference>
<dbReference type="AlphaFoldDB" id="A0A6G5A9H4"/>
<evidence type="ECO:0000256" key="2">
    <source>
        <dbReference type="ARBA" id="ARBA00022695"/>
    </source>
</evidence>
<dbReference type="Gene3D" id="3.30.70.270">
    <property type="match status" value="1"/>
</dbReference>
<feature type="domain" description="Reverse transcriptase RNase H-like" evidence="7">
    <location>
        <begin position="82"/>
        <end position="186"/>
    </location>
</feature>
<name>A0A6G5A9H4_RHIMP</name>
<reference evidence="8" key="1">
    <citation type="submission" date="2020-03" db="EMBL/GenBank/DDBJ databases">
        <title>A transcriptome and proteome of the tick Rhipicephalus microplus shaped by the genetic composition of its hosts and developmental stage.</title>
        <authorList>
            <person name="Garcia G.R."/>
            <person name="Ribeiro J.M.C."/>
            <person name="Maruyama S.R."/>
            <person name="Gardinasse L.G."/>
            <person name="Nelson K."/>
            <person name="Ferreira B.R."/>
            <person name="Andrade T.G."/>
            <person name="Santos I.K.F.M."/>
        </authorList>
    </citation>
    <scope>NUCLEOTIDE SEQUENCE</scope>
    <source>
        <strain evidence="8">NSGR</strain>
        <tissue evidence="8">Salivary glands</tissue>
    </source>
</reference>
<evidence type="ECO:0000256" key="1">
    <source>
        <dbReference type="ARBA" id="ARBA00022679"/>
    </source>
</evidence>
<keyword evidence="5" id="KW-0378">Hydrolase</keyword>
<dbReference type="GO" id="GO:0003964">
    <property type="term" value="F:RNA-directed DNA polymerase activity"/>
    <property type="evidence" value="ECO:0007669"/>
    <property type="project" value="UniProtKB-KW"/>
</dbReference>
<dbReference type="VEuPathDB" id="VectorBase:LOC119172713"/>
<dbReference type="EMBL" id="GIKN01005368">
    <property type="protein sequence ID" value="NIE47641.1"/>
    <property type="molecule type" value="Transcribed_RNA"/>
</dbReference>
<evidence type="ECO:0000313" key="8">
    <source>
        <dbReference type="EMBL" id="NIE47641.1"/>
    </source>
</evidence>
<dbReference type="PANTHER" id="PTHR34072">
    <property type="entry name" value="ENZYMATIC POLYPROTEIN-RELATED"/>
    <property type="match status" value="1"/>
</dbReference>
<dbReference type="Pfam" id="PF17917">
    <property type="entry name" value="RT_RNaseH"/>
    <property type="match status" value="1"/>
</dbReference>
<keyword evidence="4" id="KW-0255">Endonuclease</keyword>